<evidence type="ECO:0000256" key="6">
    <source>
        <dbReference type="ARBA" id="ARBA00022741"/>
    </source>
</evidence>
<evidence type="ECO:0000256" key="19">
    <source>
        <dbReference type="SAM" id="Phobius"/>
    </source>
</evidence>
<evidence type="ECO:0000256" key="10">
    <source>
        <dbReference type="ARBA" id="ARBA00022840"/>
    </source>
</evidence>
<evidence type="ECO:0000256" key="17">
    <source>
        <dbReference type="ARBA" id="ARBA00048954"/>
    </source>
</evidence>
<dbReference type="EC" id="5.6.2.3" evidence="16"/>
<evidence type="ECO:0000256" key="5">
    <source>
        <dbReference type="ARBA" id="ARBA00022723"/>
    </source>
</evidence>
<keyword evidence="11" id="KW-0408">Iron</keyword>
<dbReference type="Gene3D" id="1.10.275.40">
    <property type="match status" value="1"/>
</dbReference>
<keyword evidence="8" id="KW-0378">Hydrolase</keyword>
<comment type="cofactor">
    <cofactor evidence="1">
        <name>[4Fe-4S] cluster</name>
        <dbReference type="ChEBI" id="CHEBI:49883"/>
    </cofactor>
</comment>
<feature type="transmembrane region" description="Helical" evidence="19">
    <location>
        <begin position="961"/>
        <end position="978"/>
    </location>
</feature>
<keyword evidence="19" id="KW-1133">Transmembrane helix</keyword>
<dbReference type="OrthoDB" id="19182at2759"/>
<evidence type="ECO:0000256" key="16">
    <source>
        <dbReference type="ARBA" id="ARBA00044969"/>
    </source>
</evidence>
<dbReference type="PROSITE" id="PS51193">
    <property type="entry name" value="HELICASE_ATP_BIND_2"/>
    <property type="match status" value="1"/>
</dbReference>
<gene>
    <name evidence="22" type="primary">LOC105427592</name>
</gene>
<evidence type="ECO:0000256" key="14">
    <source>
        <dbReference type="ARBA" id="ARBA00023235"/>
    </source>
</evidence>
<dbReference type="InterPro" id="IPR042493">
    <property type="entry name" value="XPD_DNA_FeS"/>
</dbReference>
<dbReference type="GeneID" id="105427592"/>
<evidence type="ECO:0000256" key="13">
    <source>
        <dbReference type="ARBA" id="ARBA00023204"/>
    </source>
</evidence>
<comment type="similarity">
    <text evidence="3">Belongs to the DEAD box helicase family. DEAH subfamily.</text>
</comment>
<evidence type="ECO:0000256" key="3">
    <source>
        <dbReference type="ARBA" id="ARBA00008792"/>
    </source>
</evidence>
<keyword evidence="9" id="KW-0347">Helicase</keyword>
<dbReference type="NCBIfam" id="TIGR00604">
    <property type="entry name" value="rad3"/>
    <property type="match status" value="1"/>
</dbReference>
<dbReference type="InterPro" id="IPR014013">
    <property type="entry name" value="Helic_SF1/SF2_ATP-bd_DinG/Rad3"/>
</dbReference>
<dbReference type="InterPro" id="IPR013020">
    <property type="entry name" value="Rad3/Chl1-like"/>
</dbReference>
<dbReference type="PANTHER" id="PTHR11472">
    <property type="entry name" value="DNA REPAIR DEAD HELICASE RAD3/XP-D SUBFAMILY MEMBER"/>
    <property type="match status" value="1"/>
</dbReference>
<keyword evidence="7" id="KW-0227">DNA damage</keyword>
<dbReference type="GO" id="GO:0006289">
    <property type="term" value="P:nucleotide-excision repair"/>
    <property type="evidence" value="ECO:0007669"/>
    <property type="project" value="TreeGrafter"/>
</dbReference>
<evidence type="ECO:0000256" key="11">
    <source>
        <dbReference type="ARBA" id="ARBA00023004"/>
    </source>
</evidence>
<keyword evidence="4" id="KW-0004">4Fe-4S</keyword>
<dbReference type="FunFam" id="3.40.50.300:FF:000731">
    <property type="entry name" value="Fanconi anemia group J protein homolog"/>
    <property type="match status" value="1"/>
</dbReference>
<dbReference type="GO" id="GO:1990918">
    <property type="term" value="P:double-strand break repair involved in meiotic recombination"/>
    <property type="evidence" value="ECO:0007669"/>
    <property type="project" value="TreeGrafter"/>
</dbReference>
<keyword evidence="12" id="KW-0411">Iron-sulfur</keyword>
<dbReference type="InterPro" id="IPR010614">
    <property type="entry name" value="RAD3-like_helicase_DEAD"/>
</dbReference>
<keyword evidence="6" id="KW-0547">Nucleotide-binding</keyword>
<keyword evidence="14" id="KW-0413">Isomerase</keyword>
<evidence type="ECO:0000256" key="7">
    <source>
        <dbReference type="ARBA" id="ARBA00022763"/>
    </source>
</evidence>
<evidence type="ECO:0000313" key="21">
    <source>
        <dbReference type="Proteomes" id="UP000504615"/>
    </source>
</evidence>
<dbReference type="GO" id="GO:0043139">
    <property type="term" value="F:5'-3' DNA helicase activity"/>
    <property type="evidence" value="ECO:0007669"/>
    <property type="project" value="UniProtKB-EC"/>
</dbReference>
<organism evidence="21 22">
    <name type="scientific">Pogonomyrmex barbatus</name>
    <name type="common">red harvester ant</name>
    <dbReference type="NCBI Taxonomy" id="144034"/>
    <lineage>
        <taxon>Eukaryota</taxon>
        <taxon>Metazoa</taxon>
        <taxon>Ecdysozoa</taxon>
        <taxon>Arthropoda</taxon>
        <taxon>Hexapoda</taxon>
        <taxon>Insecta</taxon>
        <taxon>Pterygota</taxon>
        <taxon>Neoptera</taxon>
        <taxon>Endopterygota</taxon>
        <taxon>Hymenoptera</taxon>
        <taxon>Apocrita</taxon>
        <taxon>Aculeata</taxon>
        <taxon>Formicoidea</taxon>
        <taxon>Formicidae</taxon>
        <taxon>Myrmicinae</taxon>
        <taxon>Pogonomyrmex</taxon>
    </lineage>
</organism>
<dbReference type="PANTHER" id="PTHR11472:SF47">
    <property type="entry name" value="FANCONI ANEMIA GROUP J PROTEIN"/>
    <property type="match status" value="1"/>
</dbReference>
<dbReference type="InterPro" id="IPR027417">
    <property type="entry name" value="P-loop_NTPase"/>
</dbReference>
<dbReference type="SMART" id="SM00491">
    <property type="entry name" value="HELICc2"/>
    <property type="match status" value="1"/>
</dbReference>
<dbReference type="GO" id="GO:0003677">
    <property type="term" value="F:DNA binding"/>
    <property type="evidence" value="ECO:0007669"/>
    <property type="project" value="InterPro"/>
</dbReference>
<feature type="domain" description="Helicase ATP-binding" evidence="20">
    <location>
        <begin position="239"/>
        <end position="557"/>
    </location>
</feature>
<dbReference type="GO" id="GO:0005634">
    <property type="term" value="C:nucleus"/>
    <property type="evidence" value="ECO:0007669"/>
    <property type="project" value="UniProtKB-SubCell"/>
</dbReference>
<dbReference type="Proteomes" id="UP000504615">
    <property type="component" value="Unplaced"/>
</dbReference>
<protein>
    <recommendedName>
        <fullName evidence="16">DNA 5'-3' helicase</fullName>
        <ecNumber evidence="16">5.6.2.3</ecNumber>
    </recommendedName>
    <alternativeName>
        <fullName evidence="18">DNA 5'-3' helicase FANCJ</fullName>
    </alternativeName>
</protein>
<dbReference type="InterPro" id="IPR006555">
    <property type="entry name" value="ATP-dep_Helicase_C"/>
</dbReference>
<dbReference type="Pfam" id="PF06733">
    <property type="entry name" value="DEAD_2"/>
    <property type="match status" value="1"/>
</dbReference>
<dbReference type="CDD" id="cd18788">
    <property type="entry name" value="SF2_C_XPD"/>
    <property type="match status" value="1"/>
</dbReference>
<name>A0A6I9WEW4_9HYME</name>
<keyword evidence="21" id="KW-1185">Reference proteome</keyword>
<accession>A0A6I9WEW4</accession>
<proteinExistence type="inferred from homology"/>
<evidence type="ECO:0000256" key="8">
    <source>
        <dbReference type="ARBA" id="ARBA00022801"/>
    </source>
</evidence>
<dbReference type="GO" id="GO:0016818">
    <property type="term" value="F:hydrolase activity, acting on acid anhydrides, in phosphorus-containing anhydrides"/>
    <property type="evidence" value="ECO:0007669"/>
    <property type="project" value="InterPro"/>
</dbReference>
<dbReference type="CDD" id="cd17970">
    <property type="entry name" value="DEAHc_FancJ"/>
    <property type="match status" value="1"/>
</dbReference>
<dbReference type="GO" id="GO:0005524">
    <property type="term" value="F:ATP binding"/>
    <property type="evidence" value="ECO:0007669"/>
    <property type="project" value="UniProtKB-KW"/>
</dbReference>
<keyword evidence="15" id="KW-0539">Nucleus</keyword>
<evidence type="ECO:0000256" key="2">
    <source>
        <dbReference type="ARBA" id="ARBA00004123"/>
    </source>
</evidence>
<evidence type="ECO:0000256" key="12">
    <source>
        <dbReference type="ARBA" id="ARBA00023014"/>
    </source>
</evidence>
<keyword evidence="13" id="KW-0234">DNA repair</keyword>
<comment type="subcellular location">
    <subcellularLocation>
        <location evidence="2">Nucleus</location>
    </subcellularLocation>
</comment>
<keyword evidence="19" id="KW-0472">Membrane</keyword>
<dbReference type="Gene3D" id="1.10.30.20">
    <property type="entry name" value="Bacterial XPD DNA helicase, FeS cluster domain"/>
    <property type="match status" value="1"/>
</dbReference>
<reference evidence="22" key="1">
    <citation type="submission" date="2025-08" db="UniProtKB">
        <authorList>
            <consortium name="RefSeq"/>
        </authorList>
    </citation>
    <scope>IDENTIFICATION</scope>
</reference>
<evidence type="ECO:0000256" key="18">
    <source>
        <dbReference type="ARBA" id="ARBA00082714"/>
    </source>
</evidence>
<dbReference type="SUPFAM" id="SSF52540">
    <property type="entry name" value="P-loop containing nucleoside triphosphate hydrolases"/>
    <property type="match status" value="1"/>
</dbReference>
<sequence>MIVEKDSLPIRKVRRRTRRQLTTRIIYMRIIENRVRRLVRRFKVGSIHQVSRAFYSMKKLSLKRDHNKIKDTFDLIEVSDDDDSLSQDIQKCNNNSSNTRQHMDISSHKTLKISNSMTDASSPKYNSKHNISDDISSDEDVIVVDDVPDTSRRSQSMFNWDKPIFASASYSNIFFENNISSDSKFNKELSLESPNKRQKIIEDSISSDSDCNFDDKLISLNTFNKEPPLVEIQHSIMIAGTNVKFPVKPYSCQIAVMNSLIVGCNREQNCLLESPTGSGKTLALLCGALAWQQQYSEKICQENCEKIDADSSCCDDDSLNDNFFLNSSQYFNKEWRDEISSKAKSRKVPKIFYGTRTHKQIEQVIREFKKTAYRHKRMTILSSRDHTCIQNTNRNKNDLCHELLDPLQVKKCEYYFNDTNKKEPVFSQLNSPWDIEDLISFGKNKRLCPYFGARSLMVQADIVFCPYNYILYPEIRESMQINLRGNIVILDEAHNVEDICREAASVSLKDYELTNAAKECLHLLHKGRDHHVYDTIHRYLMDFVKFLKNVDVKEDVNGFNNDMTSKHWPGIEFRVLLDIYNIGSLSFSNFYAASTVAINDFGKNMKEEIRKEEMMLTISRETKKILEYLCYAMQSLASDSSVHDYRVYVIETIESTKKFAFGDEWTSRGKVRTFKLICMNPAIVFKPLALSVRSIILASGTLTPTTSFQSELDTQFPHLVNPQHIIPSDQVYVRCISQGPNGKFLNARYENMNTLNFQDELGELILKVCDAVPYGVLCFFSSYKAMNTLHERWKNNGMWNKLSELKSIFVEPKDNKNLLAVMNQYRSVIEESSSKSFREACGAILFAVFRGKIAEGIDFSDNEARCVLAVGIPFSYKNNDIDLKMKYNDSNTSKGLLSGSEWYVVNAFRALNQAIGRCVRHINDWGAVLLVDERFKESKNINYLPKWIRTNVSPNYHYNKLNYIYSLYLYIFIIYIHIADKANL</sequence>
<dbReference type="InterPro" id="IPR006554">
    <property type="entry name" value="Helicase-like_DEXD_c2"/>
</dbReference>
<dbReference type="AlphaFoldDB" id="A0A6I9WEW4"/>
<dbReference type="GO" id="GO:0046872">
    <property type="term" value="F:metal ion binding"/>
    <property type="evidence" value="ECO:0007669"/>
    <property type="project" value="UniProtKB-KW"/>
</dbReference>
<keyword evidence="10" id="KW-0067">ATP-binding</keyword>
<dbReference type="Gene3D" id="3.40.50.300">
    <property type="entry name" value="P-loop containing nucleotide triphosphate hydrolases"/>
    <property type="match status" value="3"/>
</dbReference>
<keyword evidence="19" id="KW-0812">Transmembrane</keyword>
<evidence type="ECO:0000256" key="4">
    <source>
        <dbReference type="ARBA" id="ARBA00022485"/>
    </source>
</evidence>
<dbReference type="InterPro" id="IPR045028">
    <property type="entry name" value="DinG/Rad3-like"/>
</dbReference>
<evidence type="ECO:0000256" key="1">
    <source>
        <dbReference type="ARBA" id="ARBA00001966"/>
    </source>
</evidence>
<dbReference type="KEGG" id="pbar:105427592"/>
<evidence type="ECO:0000256" key="15">
    <source>
        <dbReference type="ARBA" id="ARBA00023242"/>
    </source>
</evidence>
<keyword evidence="5" id="KW-0479">Metal-binding</keyword>
<dbReference type="SMART" id="SM00488">
    <property type="entry name" value="DEXDc2"/>
    <property type="match status" value="1"/>
</dbReference>
<evidence type="ECO:0000259" key="20">
    <source>
        <dbReference type="PROSITE" id="PS51193"/>
    </source>
</evidence>
<evidence type="ECO:0000256" key="9">
    <source>
        <dbReference type="ARBA" id="ARBA00022806"/>
    </source>
</evidence>
<dbReference type="GO" id="GO:0051539">
    <property type="term" value="F:4 iron, 4 sulfur cluster binding"/>
    <property type="evidence" value="ECO:0007669"/>
    <property type="project" value="UniProtKB-KW"/>
</dbReference>
<comment type="catalytic activity">
    <reaction evidence="17">
        <text>ATP + H2O = ADP + phosphate + H(+)</text>
        <dbReference type="Rhea" id="RHEA:13065"/>
        <dbReference type="ChEBI" id="CHEBI:15377"/>
        <dbReference type="ChEBI" id="CHEBI:15378"/>
        <dbReference type="ChEBI" id="CHEBI:30616"/>
        <dbReference type="ChEBI" id="CHEBI:43474"/>
        <dbReference type="ChEBI" id="CHEBI:456216"/>
        <dbReference type="EC" id="5.6.2.3"/>
    </reaction>
</comment>
<dbReference type="RefSeq" id="XP_011637695.1">
    <property type="nucleotide sequence ID" value="XM_011639393.2"/>
</dbReference>
<evidence type="ECO:0000313" key="22">
    <source>
        <dbReference type="RefSeq" id="XP_011637695.1"/>
    </source>
</evidence>
<dbReference type="Pfam" id="PF13307">
    <property type="entry name" value="Helicase_C_2"/>
    <property type="match status" value="1"/>
</dbReference>